<feature type="region of interest" description="Disordered" evidence="1">
    <location>
        <begin position="148"/>
        <end position="172"/>
    </location>
</feature>
<proteinExistence type="predicted"/>
<dbReference type="AlphaFoldDB" id="A0A0L9VB76"/>
<evidence type="ECO:0000313" key="3">
    <source>
        <dbReference type="Proteomes" id="UP000053144"/>
    </source>
</evidence>
<gene>
    <name evidence="2" type="ORF">LR48_Vigan09g091700</name>
</gene>
<sequence length="232" mass="26522">MDISDAGVIRSEVKGVKIRISPKVFNELTSLTSTGVSYEGGIVDEWKEHYDSVSARQLVCRDDADIQGKILALFNSMEINWGHLIRYRMKRAVKDNARLPYPHLITIFLEHFQVPTESDPCTQIKSKQRMGSEVIGSFGYVQNQEGVWVPKENPPNQEREGKQQEDNEQGSSYTTLNDVINRIEELQTFVGTRFGNMDIAMGNRFDALESRVGNIEDQLQHLRTRFNNEPRS</sequence>
<evidence type="ECO:0000313" key="2">
    <source>
        <dbReference type="EMBL" id="KOM52258.1"/>
    </source>
</evidence>
<dbReference type="Proteomes" id="UP000053144">
    <property type="component" value="Chromosome 9"/>
</dbReference>
<reference evidence="3" key="1">
    <citation type="journal article" date="2015" name="Proc. Natl. Acad. Sci. U.S.A.">
        <title>Genome sequencing of adzuki bean (Vigna angularis) provides insight into high starch and low fat accumulation and domestication.</title>
        <authorList>
            <person name="Yang K."/>
            <person name="Tian Z."/>
            <person name="Chen C."/>
            <person name="Luo L."/>
            <person name="Zhao B."/>
            <person name="Wang Z."/>
            <person name="Yu L."/>
            <person name="Li Y."/>
            <person name="Sun Y."/>
            <person name="Li W."/>
            <person name="Chen Y."/>
            <person name="Li Y."/>
            <person name="Zhang Y."/>
            <person name="Ai D."/>
            <person name="Zhao J."/>
            <person name="Shang C."/>
            <person name="Ma Y."/>
            <person name="Wu B."/>
            <person name="Wang M."/>
            <person name="Gao L."/>
            <person name="Sun D."/>
            <person name="Zhang P."/>
            <person name="Guo F."/>
            <person name="Wang W."/>
            <person name="Li Y."/>
            <person name="Wang J."/>
            <person name="Varshney R.K."/>
            <person name="Wang J."/>
            <person name="Ling H.Q."/>
            <person name="Wan P."/>
        </authorList>
    </citation>
    <scope>NUCLEOTIDE SEQUENCE</scope>
    <source>
        <strain evidence="3">cv. Jingnong 6</strain>
    </source>
</reference>
<organism evidence="2 3">
    <name type="scientific">Phaseolus angularis</name>
    <name type="common">Azuki bean</name>
    <name type="synonym">Vigna angularis</name>
    <dbReference type="NCBI Taxonomy" id="3914"/>
    <lineage>
        <taxon>Eukaryota</taxon>
        <taxon>Viridiplantae</taxon>
        <taxon>Streptophyta</taxon>
        <taxon>Embryophyta</taxon>
        <taxon>Tracheophyta</taxon>
        <taxon>Spermatophyta</taxon>
        <taxon>Magnoliopsida</taxon>
        <taxon>eudicotyledons</taxon>
        <taxon>Gunneridae</taxon>
        <taxon>Pentapetalae</taxon>
        <taxon>rosids</taxon>
        <taxon>fabids</taxon>
        <taxon>Fabales</taxon>
        <taxon>Fabaceae</taxon>
        <taxon>Papilionoideae</taxon>
        <taxon>50 kb inversion clade</taxon>
        <taxon>NPAAA clade</taxon>
        <taxon>indigoferoid/millettioid clade</taxon>
        <taxon>Phaseoleae</taxon>
        <taxon>Vigna</taxon>
    </lineage>
</organism>
<name>A0A0L9VB76_PHAAN</name>
<dbReference type="Gramene" id="KOM52258">
    <property type="protein sequence ID" value="KOM52258"/>
    <property type="gene ID" value="LR48_Vigan09g091700"/>
</dbReference>
<accession>A0A0L9VB76</accession>
<protein>
    <submittedName>
        <fullName evidence="2">Uncharacterized protein</fullName>
    </submittedName>
</protein>
<dbReference type="OMA" id="CEVFASL"/>
<evidence type="ECO:0000256" key="1">
    <source>
        <dbReference type="SAM" id="MobiDB-lite"/>
    </source>
</evidence>
<dbReference type="EMBL" id="CM003379">
    <property type="protein sequence ID" value="KOM52258.1"/>
    <property type="molecule type" value="Genomic_DNA"/>
</dbReference>